<evidence type="ECO:0000259" key="1">
    <source>
        <dbReference type="PROSITE" id="PS50987"/>
    </source>
</evidence>
<reference evidence="2 3" key="1">
    <citation type="journal article" date="2015" name="Int. J. Syst. Evol. Microbiol.">
        <title>Streptomyces gilvifuscus sp. nov., an actinomycete that produces antibacterial compounds isolated from soil.</title>
        <authorList>
            <person name="Nguyen T.M."/>
            <person name="Kim J."/>
        </authorList>
    </citation>
    <scope>NUCLEOTIDE SEQUENCE [LARGE SCALE GENOMIC DNA]</scope>
    <source>
        <strain evidence="2 3">T113</strain>
    </source>
</reference>
<dbReference type="Pfam" id="PF12840">
    <property type="entry name" value="HTH_20"/>
    <property type="match status" value="1"/>
</dbReference>
<dbReference type="RefSeq" id="WP_272175850.1">
    <property type="nucleotide sequence ID" value="NZ_JAQOSK010000006.1"/>
</dbReference>
<gene>
    <name evidence="2" type="ORF">PO587_18265</name>
</gene>
<dbReference type="PRINTS" id="PR00778">
    <property type="entry name" value="HTHARSR"/>
</dbReference>
<sequence>MSKDSQAAGLARLAGLLADETRAACLLALLDGRAWTASELARHAGVAASTLSEHLGKLVAGGLLSEERQGRHRYVRLADARVAQLVEELAAHAGPGDVIRPRGLRASSAGSAMARGRTCYDHLAGRLGIAVTDALALRGLLRVDTGFALTDAGVQWFGAAGIALERGGRRPLVRACLDWTERRPHLAGVAGAALCRHALDAGWCVRIGSERAVKVTAVGERALRELLGIEEGALR</sequence>
<dbReference type="SUPFAM" id="SSF46785">
    <property type="entry name" value="Winged helix' DNA-binding domain"/>
    <property type="match status" value="1"/>
</dbReference>
<dbReference type="InterPro" id="IPR001845">
    <property type="entry name" value="HTH_ArsR_DNA-bd_dom"/>
</dbReference>
<feature type="domain" description="HTH arsR-type" evidence="1">
    <location>
        <begin position="2"/>
        <end position="97"/>
    </location>
</feature>
<organism evidence="2 3">
    <name type="scientific">Streptomyces gilvifuscus</name>
    <dbReference type="NCBI Taxonomy" id="1550617"/>
    <lineage>
        <taxon>Bacteria</taxon>
        <taxon>Bacillati</taxon>
        <taxon>Actinomycetota</taxon>
        <taxon>Actinomycetes</taxon>
        <taxon>Kitasatosporales</taxon>
        <taxon>Streptomycetaceae</taxon>
        <taxon>Streptomyces</taxon>
    </lineage>
</organism>
<dbReference type="PROSITE" id="PS50987">
    <property type="entry name" value="HTH_ARSR_2"/>
    <property type="match status" value="1"/>
</dbReference>
<dbReference type="Proteomes" id="UP001221328">
    <property type="component" value="Unassembled WGS sequence"/>
</dbReference>
<dbReference type="InterPro" id="IPR036390">
    <property type="entry name" value="WH_DNA-bd_sf"/>
</dbReference>
<protein>
    <submittedName>
        <fullName evidence="2">Winged helix-turn-helix domain-containing protein</fullName>
    </submittedName>
</protein>
<evidence type="ECO:0000313" key="2">
    <source>
        <dbReference type="EMBL" id="MDC2956418.1"/>
    </source>
</evidence>
<comment type="caution">
    <text evidence="2">The sequence shown here is derived from an EMBL/GenBank/DDBJ whole genome shotgun (WGS) entry which is preliminary data.</text>
</comment>
<dbReference type="Gene3D" id="1.10.10.10">
    <property type="entry name" value="Winged helix-like DNA-binding domain superfamily/Winged helix DNA-binding domain"/>
    <property type="match status" value="1"/>
</dbReference>
<dbReference type="EMBL" id="JAQOSK010000006">
    <property type="protein sequence ID" value="MDC2956418.1"/>
    <property type="molecule type" value="Genomic_DNA"/>
</dbReference>
<dbReference type="CDD" id="cd00090">
    <property type="entry name" value="HTH_ARSR"/>
    <property type="match status" value="1"/>
</dbReference>
<dbReference type="PANTHER" id="PTHR39168:SF1">
    <property type="entry name" value="TRANSCRIPTIONAL REGULATORY PROTEIN"/>
    <property type="match status" value="1"/>
</dbReference>
<dbReference type="PANTHER" id="PTHR39168">
    <property type="entry name" value="TRANSCRIPTIONAL REGULATOR-RELATED"/>
    <property type="match status" value="1"/>
</dbReference>
<dbReference type="SMART" id="SM00418">
    <property type="entry name" value="HTH_ARSR"/>
    <property type="match status" value="1"/>
</dbReference>
<name>A0ABT5FV54_9ACTN</name>
<dbReference type="NCBIfam" id="NF033788">
    <property type="entry name" value="HTH_metalloreg"/>
    <property type="match status" value="1"/>
</dbReference>
<accession>A0ABT5FV54</accession>
<dbReference type="InterPro" id="IPR011991">
    <property type="entry name" value="ArsR-like_HTH"/>
</dbReference>
<keyword evidence="3" id="KW-1185">Reference proteome</keyword>
<proteinExistence type="predicted"/>
<dbReference type="InterPro" id="IPR052543">
    <property type="entry name" value="HTH_Metal-responsive_Reg"/>
</dbReference>
<evidence type="ECO:0000313" key="3">
    <source>
        <dbReference type="Proteomes" id="UP001221328"/>
    </source>
</evidence>
<dbReference type="InterPro" id="IPR036388">
    <property type="entry name" value="WH-like_DNA-bd_sf"/>
</dbReference>